<evidence type="ECO:0000313" key="4">
    <source>
        <dbReference type="EMBL" id="JAP43401.1"/>
    </source>
</evidence>
<protein>
    <recommendedName>
        <fullName evidence="3">OCIA domain-containing protein</fullName>
    </recommendedName>
</protein>
<dbReference type="GO" id="GO:0005768">
    <property type="term" value="C:endosome"/>
    <property type="evidence" value="ECO:0007669"/>
    <property type="project" value="TreeGrafter"/>
</dbReference>
<dbReference type="Pfam" id="PF07051">
    <property type="entry name" value="OCIA"/>
    <property type="match status" value="1"/>
</dbReference>
<evidence type="ECO:0000256" key="2">
    <source>
        <dbReference type="SAM" id="Phobius"/>
    </source>
</evidence>
<dbReference type="InterPro" id="IPR009764">
    <property type="entry name" value="OCIA_dom"/>
</dbReference>
<dbReference type="PANTHER" id="PTHR13336:SF3">
    <property type="entry name" value="OCIA DOMAIN-CONTAINING PROTEIN 1"/>
    <property type="match status" value="1"/>
</dbReference>
<evidence type="ECO:0000259" key="3">
    <source>
        <dbReference type="Pfam" id="PF07051"/>
    </source>
</evidence>
<feature type="transmembrane region" description="Helical" evidence="2">
    <location>
        <begin position="23"/>
        <end position="43"/>
    </location>
</feature>
<proteinExistence type="predicted"/>
<name>A0A0X3NU11_SCHSO</name>
<keyword evidence="2" id="KW-1133">Transmembrane helix</keyword>
<sequence>MASREDLTYEDIATFKRCRKESFWGGCVPMTIGATLVVAVAQSSGFFLNRPRMRVPAYFLAVVCGYLGGKISYIGKCKRMFLDLDNSRVKDMLLGNASDTLNGLPGRGSLGEGPIAVQTPIDDGKQLRQPMTYAQRREYFRNHAAPYKSPSQPSPTPPSTPQSLSGNPEETYQDPYAAPAEASAVQEPQTDTRRSDAQSPYAYFDQDRPLSSYFSEDAYRPRD</sequence>
<evidence type="ECO:0000256" key="1">
    <source>
        <dbReference type="SAM" id="MobiDB-lite"/>
    </source>
</evidence>
<feature type="transmembrane region" description="Helical" evidence="2">
    <location>
        <begin position="55"/>
        <end position="73"/>
    </location>
</feature>
<keyword evidence="2" id="KW-0472">Membrane</keyword>
<keyword evidence="2" id="KW-0812">Transmembrane</keyword>
<dbReference type="InterPro" id="IPR040187">
    <property type="entry name" value="OCAD1/2"/>
</dbReference>
<feature type="domain" description="OCIA" evidence="3">
    <location>
        <begin position="8"/>
        <end position="88"/>
    </location>
</feature>
<feature type="region of interest" description="Disordered" evidence="1">
    <location>
        <begin position="145"/>
        <end position="223"/>
    </location>
</feature>
<gene>
    <name evidence="4" type="ORF">TR128188</name>
</gene>
<accession>A0A0X3NU11</accession>
<organism evidence="4">
    <name type="scientific">Schistocephalus solidus</name>
    <name type="common">Tapeworm</name>
    <dbReference type="NCBI Taxonomy" id="70667"/>
    <lineage>
        <taxon>Eukaryota</taxon>
        <taxon>Metazoa</taxon>
        <taxon>Spiralia</taxon>
        <taxon>Lophotrochozoa</taxon>
        <taxon>Platyhelminthes</taxon>
        <taxon>Cestoda</taxon>
        <taxon>Eucestoda</taxon>
        <taxon>Diphyllobothriidea</taxon>
        <taxon>Diphyllobothriidae</taxon>
        <taxon>Schistocephalus</taxon>
    </lineage>
</organism>
<feature type="region of interest" description="Disordered" evidence="1">
    <location>
        <begin position="101"/>
        <end position="128"/>
    </location>
</feature>
<reference evidence="4" key="1">
    <citation type="submission" date="2016-01" db="EMBL/GenBank/DDBJ databases">
        <title>Reference transcriptome for the parasite Schistocephalus solidus: insights into the molecular evolution of parasitism.</title>
        <authorList>
            <person name="Hebert F.O."/>
            <person name="Grambauer S."/>
            <person name="Barber I."/>
            <person name="Landry C.R."/>
            <person name="Aubin-Horth N."/>
        </authorList>
    </citation>
    <scope>NUCLEOTIDE SEQUENCE</scope>
</reference>
<dbReference type="EMBL" id="GEEE01019824">
    <property type="protein sequence ID" value="JAP43401.1"/>
    <property type="molecule type" value="Transcribed_RNA"/>
</dbReference>
<dbReference type="PANTHER" id="PTHR13336">
    <property type="entry name" value="OVARIAN CARCINOMA IMMUNOREACTIVE ANTIGEN"/>
    <property type="match status" value="1"/>
</dbReference>
<dbReference type="AlphaFoldDB" id="A0A0X3NU11"/>